<comment type="caution">
    <text evidence="1">The sequence shown here is derived from an EMBL/GenBank/DDBJ whole genome shotgun (WGS) entry which is preliminary data.</text>
</comment>
<reference evidence="1 2" key="1">
    <citation type="submission" date="2020-10" db="EMBL/GenBank/DDBJ databases">
        <title>Sequencing the genomes of 1000 actinobacteria strains.</title>
        <authorList>
            <person name="Klenk H.-P."/>
        </authorList>
    </citation>
    <scope>NUCLEOTIDE SEQUENCE [LARGE SCALE GENOMIC DNA]</scope>
    <source>
        <strain evidence="1 2">DSM 43173</strain>
    </source>
</reference>
<evidence type="ECO:0000313" key="2">
    <source>
        <dbReference type="Proteomes" id="UP000633509"/>
    </source>
</evidence>
<organism evidence="1 2">
    <name type="scientific">Nonomuraea angiospora</name>
    <dbReference type="NCBI Taxonomy" id="46172"/>
    <lineage>
        <taxon>Bacteria</taxon>
        <taxon>Bacillati</taxon>
        <taxon>Actinomycetota</taxon>
        <taxon>Actinomycetes</taxon>
        <taxon>Streptosporangiales</taxon>
        <taxon>Streptosporangiaceae</taxon>
        <taxon>Nonomuraea</taxon>
    </lineage>
</organism>
<name>A0ABR9MGD0_9ACTN</name>
<sequence length="41" mass="4560">MGNVVDYIVTESLDRETQHLTQAELDRLGELLSATTGNGRR</sequence>
<dbReference type="Proteomes" id="UP000633509">
    <property type="component" value="Unassembled WGS sequence"/>
</dbReference>
<proteinExistence type="predicted"/>
<accession>A0ABR9MGD0</accession>
<gene>
    <name evidence="1" type="ORF">H4W80_010221</name>
</gene>
<dbReference type="RefSeq" id="WP_264086031.1">
    <property type="nucleotide sequence ID" value="NZ_JADBEK010000001.1"/>
</dbReference>
<keyword evidence="2" id="KW-1185">Reference proteome</keyword>
<protein>
    <submittedName>
        <fullName evidence="1">Uncharacterized protein</fullName>
    </submittedName>
</protein>
<evidence type="ECO:0000313" key="1">
    <source>
        <dbReference type="EMBL" id="MBE1591963.1"/>
    </source>
</evidence>
<dbReference type="EMBL" id="JADBEK010000001">
    <property type="protein sequence ID" value="MBE1591963.1"/>
    <property type="molecule type" value="Genomic_DNA"/>
</dbReference>